<dbReference type="EMBL" id="BSOB01000010">
    <property type="protein sequence ID" value="GLQ92511.1"/>
    <property type="molecule type" value="Genomic_DNA"/>
</dbReference>
<accession>A0ABQ5XPM1</accession>
<dbReference type="RefSeq" id="WP_284320235.1">
    <property type="nucleotide sequence ID" value="NZ_BSOB01000010.1"/>
</dbReference>
<organism evidence="2 3">
    <name type="scientific">Dyella acidisoli</name>
    <dbReference type="NCBI Taxonomy" id="1867834"/>
    <lineage>
        <taxon>Bacteria</taxon>
        <taxon>Pseudomonadati</taxon>
        <taxon>Pseudomonadota</taxon>
        <taxon>Gammaproteobacteria</taxon>
        <taxon>Lysobacterales</taxon>
        <taxon>Rhodanobacteraceae</taxon>
        <taxon>Dyella</taxon>
    </lineage>
</organism>
<feature type="region of interest" description="Disordered" evidence="1">
    <location>
        <begin position="1"/>
        <end position="28"/>
    </location>
</feature>
<keyword evidence="3" id="KW-1185">Reference proteome</keyword>
<comment type="caution">
    <text evidence="2">The sequence shown here is derived from an EMBL/GenBank/DDBJ whole genome shotgun (WGS) entry which is preliminary data.</text>
</comment>
<evidence type="ECO:0000256" key="1">
    <source>
        <dbReference type="SAM" id="MobiDB-lite"/>
    </source>
</evidence>
<protein>
    <submittedName>
        <fullName evidence="2">Uncharacterized protein</fullName>
    </submittedName>
</protein>
<evidence type="ECO:0000313" key="2">
    <source>
        <dbReference type="EMBL" id="GLQ92511.1"/>
    </source>
</evidence>
<proteinExistence type="predicted"/>
<dbReference type="Proteomes" id="UP001156670">
    <property type="component" value="Unassembled WGS sequence"/>
</dbReference>
<reference evidence="3" key="1">
    <citation type="journal article" date="2019" name="Int. J. Syst. Evol. Microbiol.">
        <title>The Global Catalogue of Microorganisms (GCM) 10K type strain sequencing project: providing services to taxonomists for standard genome sequencing and annotation.</title>
        <authorList>
            <consortium name="The Broad Institute Genomics Platform"/>
            <consortium name="The Broad Institute Genome Sequencing Center for Infectious Disease"/>
            <person name="Wu L."/>
            <person name="Ma J."/>
        </authorList>
    </citation>
    <scope>NUCLEOTIDE SEQUENCE [LARGE SCALE GENOMIC DNA]</scope>
    <source>
        <strain evidence="3">NBRC 111980</strain>
    </source>
</reference>
<gene>
    <name evidence="2" type="ORF">GCM10007901_14620</name>
</gene>
<name>A0ABQ5XPM1_9GAMM</name>
<sequence>MTEDGYWIEPGSSDCQPRPDELCEDPSGELSAPKRVGLSSMLLLPLVLLERLLLDDGEEEELTLCGTFIASPLDEEVSWLLLCSLPPLLWSVQLALAFMAPADAAAPAAAALAMAPRLSKHPSNSVVARMAIKPPKATA</sequence>
<evidence type="ECO:0000313" key="3">
    <source>
        <dbReference type="Proteomes" id="UP001156670"/>
    </source>
</evidence>